<dbReference type="Proteomes" id="UP001454036">
    <property type="component" value="Unassembled WGS sequence"/>
</dbReference>
<evidence type="ECO:0000313" key="2">
    <source>
        <dbReference type="EMBL" id="GAA0174556.1"/>
    </source>
</evidence>
<reference evidence="2 3" key="1">
    <citation type="submission" date="2024-01" db="EMBL/GenBank/DDBJ databases">
        <title>The complete chloroplast genome sequence of Lithospermum erythrorhizon: insights into the phylogenetic relationship among Boraginaceae species and the maternal lineages of purple gromwells.</title>
        <authorList>
            <person name="Okada T."/>
            <person name="Watanabe K."/>
        </authorList>
    </citation>
    <scope>NUCLEOTIDE SEQUENCE [LARGE SCALE GENOMIC DNA]</scope>
</reference>
<dbReference type="EMBL" id="BAABME010026808">
    <property type="protein sequence ID" value="GAA0174556.1"/>
    <property type="molecule type" value="Genomic_DNA"/>
</dbReference>
<accession>A0AAV3RGS4</accession>
<feature type="coiled-coil region" evidence="1">
    <location>
        <begin position="137"/>
        <end position="164"/>
    </location>
</feature>
<protein>
    <submittedName>
        <fullName evidence="2">Uncharacterized protein</fullName>
    </submittedName>
</protein>
<organism evidence="2 3">
    <name type="scientific">Lithospermum erythrorhizon</name>
    <name type="common">Purple gromwell</name>
    <name type="synonym">Lithospermum officinale var. erythrorhizon</name>
    <dbReference type="NCBI Taxonomy" id="34254"/>
    <lineage>
        <taxon>Eukaryota</taxon>
        <taxon>Viridiplantae</taxon>
        <taxon>Streptophyta</taxon>
        <taxon>Embryophyta</taxon>
        <taxon>Tracheophyta</taxon>
        <taxon>Spermatophyta</taxon>
        <taxon>Magnoliopsida</taxon>
        <taxon>eudicotyledons</taxon>
        <taxon>Gunneridae</taxon>
        <taxon>Pentapetalae</taxon>
        <taxon>asterids</taxon>
        <taxon>lamiids</taxon>
        <taxon>Boraginales</taxon>
        <taxon>Boraginaceae</taxon>
        <taxon>Boraginoideae</taxon>
        <taxon>Lithospermeae</taxon>
        <taxon>Lithospermum</taxon>
    </lineage>
</organism>
<dbReference type="AlphaFoldDB" id="A0AAV3RGS4"/>
<evidence type="ECO:0000313" key="3">
    <source>
        <dbReference type="Proteomes" id="UP001454036"/>
    </source>
</evidence>
<gene>
    <name evidence="2" type="ORF">LIER_41738</name>
</gene>
<evidence type="ECO:0000256" key="1">
    <source>
        <dbReference type="SAM" id="Coils"/>
    </source>
</evidence>
<proteinExistence type="predicted"/>
<comment type="caution">
    <text evidence="2">The sequence shown here is derived from an EMBL/GenBank/DDBJ whole genome shotgun (WGS) entry which is preliminary data.</text>
</comment>
<sequence length="253" mass="28645">MVDVISPATAKTSTVVSGKRPAPFDARPPLFSKTQKSIDAFRASGPLLLERIGKDYKSIRDPLEVHGALSRHLIKAMNASYALACRADLLDYARQEASTKEKKETTSQAMVEIKKHDALQARFTLLEGEHFDISQKLERLQLVHNQKTKKVGELEQKVKSAEEALPLQVQKAIFDYQRSDEFRLEARKEVAYCLCRFTKTYRDVNPFIVANYKDFIQEYPKEWFAHLDLSAPLTPLAEEEEEDPSATADALAS</sequence>
<name>A0AAV3RGS4_LITER</name>
<keyword evidence="3" id="KW-1185">Reference proteome</keyword>
<keyword evidence="1" id="KW-0175">Coiled coil</keyword>